<keyword evidence="3 8" id="KW-0575">Peroxidase</keyword>
<evidence type="ECO:0000259" key="9">
    <source>
        <dbReference type="PROSITE" id="PS51352"/>
    </source>
</evidence>
<dbReference type="InterPro" id="IPR036249">
    <property type="entry name" value="Thioredoxin-like_sf"/>
</dbReference>
<feature type="disulfide bond" description="Alternate" evidence="8">
    <location>
        <begin position="212"/>
        <end position="218"/>
    </location>
</feature>
<feature type="disulfide bond" description="Interchain (with Cys-218); in linked form" evidence="8">
    <location>
        <position position="52"/>
    </location>
</feature>
<keyword evidence="5 8" id="KW-0560">Oxidoreductase</keyword>
<organism evidence="10 11">
    <name type="scientific">Alkalihalobacterium chitinilyticum</name>
    <dbReference type="NCBI Taxonomy" id="2980103"/>
    <lineage>
        <taxon>Bacteria</taxon>
        <taxon>Bacillati</taxon>
        <taxon>Bacillota</taxon>
        <taxon>Bacilli</taxon>
        <taxon>Bacillales</taxon>
        <taxon>Bacillaceae</taxon>
        <taxon>Alkalihalobacterium</taxon>
    </lineage>
</organism>
<keyword evidence="11" id="KW-1185">Reference proteome</keyword>
<feature type="disulfide bond" description="Interchain (with Cys-52); in linked form" evidence="8">
    <location>
        <position position="218"/>
    </location>
</feature>
<dbReference type="SUPFAM" id="SSF52833">
    <property type="entry name" value="Thioredoxin-like"/>
    <property type="match status" value="1"/>
</dbReference>
<evidence type="ECO:0000313" key="11">
    <source>
        <dbReference type="Proteomes" id="UP001148125"/>
    </source>
</evidence>
<keyword evidence="4 8" id="KW-0049">Antioxidant</keyword>
<keyword evidence="6 8" id="KW-1015">Disulfide bond</keyword>
<evidence type="ECO:0000256" key="1">
    <source>
        <dbReference type="ARBA" id="ARBA00009796"/>
    </source>
</evidence>
<dbReference type="GO" id="GO:0140824">
    <property type="term" value="F:thioredoxin-dependent peroxiredoxin activity"/>
    <property type="evidence" value="ECO:0007669"/>
    <property type="project" value="UniProtKB-EC"/>
</dbReference>
<dbReference type="Proteomes" id="UP001148125">
    <property type="component" value="Unassembled WGS sequence"/>
</dbReference>
<dbReference type="NCBIfam" id="NF009668">
    <property type="entry name" value="PRK13189.1"/>
    <property type="match status" value="1"/>
</dbReference>
<dbReference type="EMBL" id="JAOTPO010000004">
    <property type="protein sequence ID" value="MDE5413209.1"/>
    <property type="molecule type" value="Genomic_DNA"/>
</dbReference>
<feature type="active site" description="Cysteine sulfenic acid (-SOH) intermediate" evidence="8">
    <location>
        <position position="52"/>
    </location>
</feature>
<dbReference type="InterPro" id="IPR022915">
    <property type="entry name" value="Peroxiredoxin_TDXH"/>
</dbReference>
<name>A0ABT5VCN2_9BACI</name>
<protein>
    <recommendedName>
        <fullName evidence="8">Peroxiredoxin</fullName>
        <ecNumber evidence="8">1.11.1.24</ecNumber>
    </recommendedName>
    <alternativeName>
        <fullName evidence="8">Thioredoxin peroxidase</fullName>
    </alternativeName>
    <alternativeName>
        <fullName evidence="8">Thioredoxin-dependent peroxiredoxin</fullName>
    </alternativeName>
</protein>
<comment type="catalytic activity">
    <reaction evidence="8">
        <text>a hydroperoxide + [thioredoxin]-dithiol = an alcohol + [thioredoxin]-disulfide + H2O</text>
        <dbReference type="Rhea" id="RHEA:62620"/>
        <dbReference type="Rhea" id="RHEA-COMP:10698"/>
        <dbReference type="Rhea" id="RHEA-COMP:10700"/>
        <dbReference type="ChEBI" id="CHEBI:15377"/>
        <dbReference type="ChEBI" id="CHEBI:29950"/>
        <dbReference type="ChEBI" id="CHEBI:30879"/>
        <dbReference type="ChEBI" id="CHEBI:35924"/>
        <dbReference type="ChEBI" id="CHEBI:50058"/>
        <dbReference type="EC" id="1.11.1.24"/>
    </reaction>
</comment>
<keyword evidence="7 8" id="KW-0676">Redox-active center</keyword>
<dbReference type="InterPro" id="IPR000866">
    <property type="entry name" value="AhpC/TSA"/>
</dbReference>
<dbReference type="EC" id="1.11.1.24" evidence="8"/>
<dbReference type="InterPro" id="IPR024706">
    <property type="entry name" value="Peroxiredoxin_AhpC-typ"/>
</dbReference>
<dbReference type="PROSITE" id="PS51352">
    <property type="entry name" value="THIOREDOXIN_2"/>
    <property type="match status" value="1"/>
</dbReference>
<dbReference type="Pfam" id="PF00578">
    <property type="entry name" value="AhpC-TSA"/>
    <property type="match status" value="1"/>
</dbReference>
<comment type="miscellaneous">
    <text evidence="8">The active site is a conserved redox-active cysteine residue, the peroxidatic cysteine (C(P)), which makes the nucleophilic attack on the peroxide substrate. The peroxide oxidizes the C(P)-SH to cysteine sulfenic acid (C(P)-SOH), which then reacts with another cysteine residue, the resolving cysteine (C(R)), to form a disulfide bridge. The disulfide is subsequently reduced by an appropriate electron donor to complete the catalytic cycle. Although the primary sequence of this enzyme is similar to those of the 1-Cys Prx6 enzymes, its catalytic properties resemble those of the typical 2-Cys Prxs and C(R) is provided by the other dimeric subunit to form an intersubunit disulfide. The disulfide is subsequently reduced by thioredoxin.</text>
</comment>
<dbReference type="InterPro" id="IPR050217">
    <property type="entry name" value="Peroxiredoxin"/>
</dbReference>
<accession>A0ABT5VCN2</accession>
<dbReference type="PANTHER" id="PTHR10681">
    <property type="entry name" value="THIOREDOXIN PEROXIDASE"/>
    <property type="match status" value="1"/>
</dbReference>
<reference evidence="10" key="1">
    <citation type="submission" date="2024-05" db="EMBL/GenBank/DDBJ databases">
        <title>Alkalihalobacillus sp. strain MEB203 novel alkaliphilic bacterium from Lonar Lake, India.</title>
        <authorList>
            <person name="Joshi A."/>
            <person name="Thite S."/>
            <person name="Mengade P."/>
        </authorList>
    </citation>
    <scope>NUCLEOTIDE SEQUENCE</scope>
    <source>
        <strain evidence="10">MEB 203</strain>
    </source>
</reference>
<feature type="domain" description="Thioredoxin" evidence="9">
    <location>
        <begin position="10"/>
        <end position="165"/>
    </location>
</feature>
<dbReference type="InterPro" id="IPR019479">
    <property type="entry name" value="Peroxiredoxin_C"/>
</dbReference>
<feature type="binding site" evidence="8">
    <location>
        <position position="128"/>
    </location>
    <ligand>
        <name>substrate</name>
    </ligand>
</feature>
<evidence type="ECO:0000256" key="8">
    <source>
        <dbReference type="HAMAP-Rule" id="MF_00401"/>
    </source>
</evidence>
<evidence type="ECO:0000313" key="10">
    <source>
        <dbReference type="EMBL" id="MDE5413209.1"/>
    </source>
</evidence>
<dbReference type="PANTHER" id="PTHR10681:SF121">
    <property type="entry name" value="ALKYL HYDROPEROXIDE REDUCTASE C"/>
    <property type="match status" value="1"/>
</dbReference>
<evidence type="ECO:0000256" key="2">
    <source>
        <dbReference type="ARBA" id="ARBA00022490"/>
    </source>
</evidence>
<evidence type="ECO:0000256" key="4">
    <source>
        <dbReference type="ARBA" id="ARBA00022862"/>
    </source>
</evidence>
<dbReference type="PIRSF" id="PIRSF000239">
    <property type="entry name" value="AHPC"/>
    <property type="match status" value="1"/>
</dbReference>
<keyword evidence="2 8" id="KW-0963">Cytoplasm</keyword>
<comment type="function">
    <text evidence="8">Thiol-specific peroxidase that catalyzes the reduction of hydrogen peroxide and organic hydroperoxides to water and alcohols, respectively. Plays a role in cell protection against oxidative stress by detoxifying peroxides.</text>
</comment>
<comment type="caution">
    <text evidence="10">The sequence shown here is derived from an EMBL/GenBank/DDBJ whole genome shotgun (WGS) entry which is preliminary data.</text>
</comment>
<dbReference type="Pfam" id="PF10417">
    <property type="entry name" value="1-cysPrx_C"/>
    <property type="match status" value="1"/>
</dbReference>
<dbReference type="InterPro" id="IPR013766">
    <property type="entry name" value="Thioredoxin_domain"/>
</dbReference>
<sequence>MKQDHNVFPPFIGDRMPRLEVHTTLGKRILPDDYEGRWFMLFSHPGDFTPVCTTEFVSFAKNQAAFQQMNCELVGLSIDTVYAHMKWIEWIQTELGVSITFPIIADELGNVSRRLGMLPREGVKRTVRSVFFVDPNGYIRLILTYPDELGRNTSELLRALKGLQAADAHGVAMPANWPNNEIIGDQAIIPPANTVMKARERLEAAQAQEFSCFDWWFCYKDIPVRKETDNS</sequence>
<comment type="similarity">
    <text evidence="8">Belongs to the peroxiredoxin family. Prx6 subfamily.</text>
</comment>
<evidence type="ECO:0000256" key="7">
    <source>
        <dbReference type="ARBA" id="ARBA00023284"/>
    </source>
</evidence>
<dbReference type="Gene3D" id="3.40.30.10">
    <property type="entry name" value="Glutaredoxin"/>
    <property type="match status" value="1"/>
</dbReference>
<dbReference type="Gene3D" id="3.30.1020.10">
    <property type="entry name" value="Antioxidant, Horf6, Chain A, domain2"/>
    <property type="match status" value="1"/>
</dbReference>
<proteinExistence type="inferred from homology"/>
<evidence type="ECO:0000256" key="5">
    <source>
        <dbReference type="ARBA" id="ARBA00023002"/>
    </source>
</evidence>
<comment type="subunit">
    <text evidence="8">Homodecamer. Pentamer of dimers that assemble into a ring structure.</text>
</comment>
<dbReference type="HAMAP" id="MF_00401">
    <property type="entry name" value="Peroxiredoxin"/>
    <property type="match status" value="1"/>
</dbReference>
<comment type="similarity">
    <text evidence="1">Belongs to the peroxiredoxin family. AhpC/Prx1 subfamily.</text>
</comment>
<gene>
    <name evidence="10" type="ORF">N7Z68_07405</name>
</gene>
<dbReference type="RefSeq" id="WP_275117834.1">
    <property type="nucleotide sequence ID" value="NZ_JAOTPO010000004.1"/>
</dbReference>
<evidence type="ECO:0000256" key="3">
    <source>
        <dbReference type="ARBA" id="ARBA00022559"/>
    </source>
</evidence>
<comment type="subcellular location">
    <subcellularLocation>
        <location evidence="8">Cytoplasm</location>
    </subcellularLocation>
</comment>
<evidence type="ECO:0000256" key="6">
    <source>
        <dbReference type="ARBA" id="ARBA00023157"/>
    </source>
</evidence>